<organism evidence="1 2">
    <name type="scientific">Rehmannia glutinosa</name>
    <name type="common">Chinese foxglove</name>
    <dbReference type="NCBI Taxonomy" id="99300"/>
    <lineage>
        <taxon>Eukaryota</taxon>
        <taxon>Viridiplantae</taxon>
        <taxon>Streptophyta</taxon>
        <taxon>Embryophyta</taxon>
        <taxon>Tracheophyta</taxon>
        <taxon>Spermatophyta</taxon>
        <taxon>Magnoliopsida</taxon>
        <taxon>eudicotyledons</taxon>
        <taxon>Gunneridae</taxon>
        <taxon>Pentapetalae</taxon>
        <taxon>asterids</taxon>
        <taxon>lamiids</taxon>
        <taxon>Lamiales</taxon>
        <taxon>Orobanchaceae</taxon>
        <taxon>Rehmannieae</taxon>
        <taxon>Rehmannia</taxon>
    </lineage>
</organism>
<name>A0ABR0X010_REHGL</name>
<dbReference type="InterPro" id="IPR029058">
    <property type="entry name" value="AB_hydrolase_fold"/>
</dbReference>
<protein>
    <recommendedName>
        <fullName evidence="3">Acyltransferase-like protein</fullName>
    </recommendedName>
</protein>
<evidence type="ECO:0000313" key="1">
    <source>
        <dbReference type="EMBL" id="KAK6152769.1"/>
    </source>
</evidence>
<sequence length="630" mass="70751">MAAIVGNCLLATVVPRRSKTANRQLGYWPAHSIPSSVALQVIKRSRLIEIKSSLISSKNYNLEHDGSKDLIKSGDGEPPRWFTPLESENRLTGSPLLLFLPENELRHGSTRRGREEKQRAPIHRGGLKGLLRKWWKSTWVSGFVLVGLVYWWLELNQLTSDVALMVLDMVLSCTIKDLEKLVKMVESAIMSEHERAPKRPIYLVGESFGASLALVVAAQNPDIDLVLILANPTTSFSKSLLQNIGILSDMIHKHLLAGLPHAMSLIPVETILWKLKMTHDMQNYLDSHLHAVKAQTLVLSSGKDMLLSSLTKGGKLHNMLQRCEVRSFIGNGDSLFLDDTFDLVAAIKRTNSYRCGASYDYISDFLPPTPSEFKAVYEPFRWMDVAFNPVMLSTMDDGKIVRGLTGIPSEGPVLLVGNHMMLALESILLLPRFLIDQDILVRVTAHPLFFQRLKDGMLPDLSLFDIVRVLGGLPGAYARHFITRFGATIIPFGGVGEDDVLELLLDCDDQMKIPALKDLIEGLNNETVRLRTDVDGEVGKQSIYYPILLPKLPGRAYFLFGKPIPTKGREDILRNKDKAREMYIEVQNEIEKCIAFLKEKREKDPYRNLLDRVAYQGSNGFHSEVPTFDI</sequence>
<dbReference type="EMBL" id="JABTTQ020000006">
    <property type="protein sequence ID" value="KAK6152769.1"/>
    <property type="molecule type" value="Genomic_DNA"/>
</dbReference>
<comment type="caution">
    <text evidence="1">The sequence shown here is derived from an EMBL/GenBank/DDBJ whole genome shotgun (WGS) entry which is preliminary data.</text>
</comment>
<dbReference type="Gene3D" id="3.40.50.1820">
    <property type="entry name" value="alpha/beta hydrolase"/>
    <property type="match status" value="1"/>
</dbReference>
<dbReference type="Proteomes" id="UP001318860">
    <property type="component" value="Unassembled WGS sequence"/>
</dbReference>
<reference evidence="1 2" key="1">
    <citation type="journal article" date="2021" name="Comput. Struct. Biotechnol. J.">
        <title>De novo genome assembly of the potent medicinal plant Rehmannia glutinosa using nanopore technology.</title>
        <authorList>
            <person name="Ma L."/>
            <person name="Dong C."/>
            <person name="Song C."/>
            <person name="Wang X."/>
            <person name="Zheng X."/>
            <person name="Niu Y."/>
            <person name="Chen S."/>
            <person name="Feng W."/>
        </authorList>
    </citation>
    <scope>NUCLEOTIDE SEQUENCE [LARGE SCALE GENOMIC DNA]</scope>
    <source>
        <strain evidence="1">DH-2019</strain>
    </source>
</reference>
<gene>
    <name evidence="1" type="ORF">DH2020_012408</name>
</gene>
<evidence type="ECO:0008006" key="3">
    <source>
        <dbReference type="Google" id="ProtNLM"/>
    </source>
</evidence>
<proteinExistence type="predicted"/>
<evidence type="ECO:0000313" key="2">
    <source>
        <dbReference type="Proteomes" id="UP001318860"/>
    </source>
</evidence>
<accession>A0ABR0X010</accession>
<dbReference type="PANTHER" id="PTHR22753:SF24">
    <property type="entry name" value="ESTERASE_LIPASE_THIOESTERASE FAMILY PROTEIN"/>
    <property type="match status" value="1"/>
</dbReference>
<dbReference type="SUPFAM" id="SSF53474">
    <property type="entry name" value="alpha/beta-Hydrolases"/>
    <property type="match status" value="1"/>
</dbReference>
<keyword evidence="2" id="KW-1185">Reference proteome</keyword>
<dbReference type="PANTHER" id="PTHR22753">
    <property type="entry name" value="TRANSMEMBRANE PROTEIN 68"/>
    <property type="match status" value="1"/>
</dbReference>